<dbReference type="AlphaFoldDB" id="A0A6J7PPS7"/>
<reference evidence="1" key="1">
    <citation type="submission" date="2020-05" db="EMBL/GenBank/DDBJ databases">
        <authorList>
            <person name="Chiriac C."/>
            <person name="Salcher M."/>
            <person name="Ghai R."/>
            <person name="Kavagutti S V."/>
        </authorList>
    </citation>
    <scope>NUCLEOTIDE SEQUENCE</scope>
</reference>
<dbReference type="EMBL" id="CAFBOZ010000105">
    <property type="protein sequence ID" value="CAB5004014.1"/>
    <property type="molecule type" value="Genomic_DNA"/>
</dbReference>
<proteinExistence type="predicted"/>
<sequence length="93" mass="10426">MTDPTLENVPYPELRDRAFHRAERRLDVSFFLGLMAHTPSMEQMADEGGSLGEAGGSIIDSIRSAREAFTDDPGDLEPLFRAVFVDYLTRHPD</sequence>
<protein>
    <submittedName>
        <fullName evidence="1">Unannotated protein</fullName>
    </submittedName>
</protein>
<name>A0A6J7PPS7_9ZZZZ</name>
<accession>A0A6J7PPS7</accession>
<organism evidence="1">
    <name type="scientific">freshwater metagenome</name>
    <dbReference type="NCBI Taxonomy" id="449393"/>
    <lineage>
        <taxon>unclassified sequences</taxon>
        <taxon>metagenomes</taxon>
        <taxon>ecological metagenomes</taxon>
    </lineage>
</organism>
<gene>
    <name evidence="1" type="ORF">UFOPK3992_00848</name>
</gene>
<evidence type="ECO:0000313" key="1">
    <source>
        <dbReference type="EMBL" id="CAB5004014.1"/>
    </source>
</evidence>